<protein>
    <submittedName>
        <fullName evidence="2">Uncharacterized protein</fullName>
    </submittedName>
</protein>
<feature type="compositionally biased region" description="Low complexity" evidence="1">
    <location>
        <begin position="8"/>
        <end position="33"/>
    </location>
</feature>
<feature type="compositionally biased region" description="Gly residues" evidence="1">
    <location>
        <begin position="51"/>
        <end position="60"/>
    </location>
</feature>
<feature type="non-terminal residue" evidence="2">
    <location>
        <position position="1"/>
    </location>
</feature>
<feature type="compositionally biased region" description="Basic residues" evidence="1">
    <location>
        <begin position="34"/>
        <end position="43"/>
    </location>
</feature>
<feature type="compositionally biased region" description="Basic residues" evidence="1">
    <location>
        <begin position="65"/>
        <end position="79"/>
    </location>
</feature>
<feature type="non-terminal residue" evidence="2">
    <location>
        <position position="88"/>
    </location>
</feature>
<name>A0A6J4S847_9ACTN</name>
<accession>A0A6J4S847</accession>
<dbReference type="AlphaFoldDB" id="A0A6J4S847"/>
<evidence type="ECO:0000256" key="1">
    <source>
        <dbReference type="SAM" id="MobiDB-lite"/>
    </source>
</evidence>
<feature type="region of interest" description="Disordered" evidence="1">
    <location>
        <begin position="1"/>
        <end position="88"/>
    </location>
</feature>
<proteinExistence type="predicted"/>
<dbReference type="EMBL" id="CADCVP010000150">
    <property type="protein sequence ID" value="CAA9491858.1"/>
    <property type="molecule type" value="Genomic_DNA"/>
</dbReference>
<gene>
    <name evidence="2" type="ORF">AVDCRST_MAG69-1393</name>
</gene>
<evidence type="ECO:0000313" key="2">
    <source>
        <dbReference type="EMBL" id="CAA9491858.1"/>
    </source>
</evidence>
<reference evidence="2" key="1">
    <citation type="submission" date="2020-02" db="EMBL/GenBank/DDBJ databases">
        <authorList>
            <person name="Meier V. D."/>
        </authorList>
    </citation>
    <scope>NUCLEOTIDE SEQUENCE</scope>
    <source>
        <strain evidence="2">AVDCRST_MAG69</strain>
    </source>
</reference>
<organism evidence="2">
    <name type="scientific">uncultured Solirubrobacteraceae bacterium</name>
    <dbReference type="NCBI Taxonomy" id="1162706"/>
    <lineage>
        <taxon>Bacteria</taxon>
        <taxon>Bacillati</taxon>
        <taxon>Actinomycetota</taxon>
        <taxon>Thermoleophilia</taxon>
        <taxon>Solirubrobacterales</taxon>
        <taxon>Solirubrobacteraceae</taxon>
        <taxon>environmental samples</taxon>
    </lineage>
</organism>
<sequence>EHGDPVRAPRVLPVRRGAHEPGAGPRRAAVRAAGSRHHLRRRPSSPLPGPDTGGGAGWGGDLRLPGRRGGPRRQARRRLVPPGERDRV</sequence>